<dbReference type="EMBL" id="HBIZ01040021">
    <property type="protein sequence ID" value="CAE0772941.1"/>
    <property type="molecule type" value="Transcribed_RNA"/>
</dbReference>
<protein>
    <submittedName>
        <fullName evidence="1">Uncharacterized protein</fullName>
    </submittedName>
</protein>
<sequence>MRESSASKSLQMPDVRSLQLMQEHIITGEWQRRHLDAMVDDTRTRALLAGLLSCSTHLLEQQQQQQWSNSHDERQLTQKKQSMRNMLCLCSSVCPDETEAWTVCVRKAAKAIRDQEPVSPESCEAYRVRLERCTQRQTSLLLRAALVPPDRDGLML</sequence>
<reference evidence="1" key="1">
    <citation type="submission" date="2021-01" db="EMBL/GenBank/DDBJ databases">
        <authorList>
            <person name="Corre E."/>
            <person name="Pelletier E."/>
            <person name="Niang G."/>
            <person name="Scheremetjew M."/>
            <person name="Finn R."/>
            <person name="Kale V."/>
            <person name="Holt S."/>
            <person name="Cochrane G."/>
            <person name="Meng A."/>
            <person name="Brown T."/>
            <person name="Cohen L."/>
        </authorList>
    </citation>
    <scope>NUCLEOTIDE SEQUENCE</scope>
    <source>
        <strain evidence="1">CCMP645</strain>
    </source>
</reference>
<proteinExistence type="predicted"/>
<name>A0A7S4BPV8_CHRCT</name>
<evidence type="ECO:0000313" key="1">
    <source>
        <dbReference type="EMBL" id="CAE0772941.1"/>
    </source>
</evidence>
<dbReference type="AlphaFoldDB" id="A0A7S4BPV8"/>
<accession>A0A7S4BPV8</accession>
<organism evidence="1">
    <name type="scientific">Chrysotila carterae</name>
    <name type="common">Marine alga</name>
    <name type="synonym">Syracosphaera carterae</name>
    <dbReference type="NCBI Taxonomy" id="13221"/>
    <lineage>
        <taxon>Eukaryota</taxon>
        <taxon>Haptista</taxon>
        <taxon>Haptophyta</taxon>
        <taxon>Prymnesiophyceae</taxon>
        <taxon>Isochrysidales</taxon>
        <taxon>Isochrysidaceae</taxon>
        <taxon>Chrysotila</taxon>
    </lineage>
</organism>
<gene>
    <name evidence="1" type="ORF">PCAR00345_LOCUS25553</name>
</gene>